<feature type="region of interest" description="Disordered" evidence="1">
    <location>
        <begin position="1"/>
        <end position="40"/>
    </location>
</feature>
<dbReference type="AlphaFoldDB" id="A0A4Y2UJ23"/>
<proteinExistence type="predicted"/>
<evidence type="ECO:0000256" key="1">
    <source>
        <dbReference type="SAM" id="MobiDB-lite"/>
    </source>
</evidence>
<organism evidence="2 3">
    <name type="scientific">Araneus ventricosus</name>
    <name type="common">Orbweaver spider</name>
    <name type="synonym">Epeira ventricosa</name>
    <dbReference type="NCBI Taxonomy" id="182803"/>
    <lineage>
        <taxon>Eukaryota</taxon>
        <taxon>Metazoa</taxon>
        <taxon>Ecdysozoa</taxon>
        <taxon>Arthropoda</taxon>
        <taxon>Chelicerata</taxon>
        <taxon>Arachnida</taxon>
        <taxon>Araneae</taxon>
        <taxon>Araneomorphae</taxon>
        <taxon>Entelegynae</taxon>
        <taxon>Araneoidea</taxon>
        <taxon>Araneidae</taxon>
        <taxon>Araneus</taxon>
    </lineage>
</organism>
<accession>A0A4Y2UJ23</accession>
<evidence type="ECO:0000313" key="3">
    <source>
        <dbReference type="Proteomes" id="UP000499080"/>
    </source>
</evidence>
<keyword evidence="3" id="KW-1185">Reference proteome</keyword>
<protein>
    <submittedName>
        <fullName evidence="2">Uncharacterized protein</fullName>
    </submittedName>
</protein>
<dbReference type="Proteomes" id="UP000499080">
    <property type="component" value="Unassembled WGS sequence"/>
</dbReference>
<gene>
    <name evidence="2" type="ORF">AVEN_223084_1</name>
</gene>
<reference evidence="2 3" key="1">
    <citation type="journal article" date="2019" name="Sci. Rep.">
        <title>Orb-weaving spider Araneus ventricosus genome elucidates the spidroin gene catalogue.</title>
        <authorList>
            <person name="Kono N."/>
            <person name="Nakamura H."/>
            <person name="Ohtoshi R."/>
            <person name="Moran D.A.P."/>
            <person name="Shinohara A."/>
            <person name="Yoshida Y."/>
            <person name="Fujiwara M."/>
            <person name="Mori M."/>
            <person name="Tomita M."/>
            <person name="Arakawa K."/>
        </authorList>
    </citation>
    <scope>NUCLEOTIDE SEQUENCE [LARGE SCALE GENOMIC DNA]</scope>
</reference>
<feature type="compositionally biased region" description="Basic and acidic residues" evidence="1">
    <location>
        <begin position="16"/>
        <end position="26"/>
    </location>
</feature>
<comment type="caution">
    <text evidence="2">The sequence shown here is derived from an EMBL/GenBank/DDBJ whole genome shotgun (WGS) entry which is preliminary data.</text>
</comment>
<evidence type="ECO:0000313" key="2">
    <source>
        <dbReference type="EMBL" id="GBO13049.1"/>
    </source>
</evidence>
<name>A0A4Y2UJ23_ARAVE</name>
<sequence length="166" mass="18296">MTRPQWLSGRSRRRGRAQDSKPELHRRSGSRVGLSLPSAQGEPNVLALGEWMSSASGAATRPLQPPKAARGLVVGTDHGLRGGVPDSEPIHHEDQPWKTEAPPAVCVGCLAAQAIFVIVVWTTAQNYRLQATCCYEGFNITITRTSTSRRKLQRQTRFKTGDCRDY</sequence>
<dbReference type="EMBL" id="BGPR01037459">
    <property type="protein sequence ID" value="GBO13049.1"/>
    <property type="molecule type" value="Genomic_DNA"/>
</dbReference>